<organism evidence="2 3">
    <name type="scientific">Diceros bicornis minor</name>
    <name type="common">South-central black rhinoceros</name>
    <dbReference type="NCBI Taxonomy" id="77932"/>
    <lineage>
        <taxon>Eukaryota</taxon>
        <taxon>Metazoa</taxon>
        <taxon>Chordata</taxon>
        <taxon>Craniata</taxon>
        <taxon>Vertebrata</taxon>
        <taxon>Euteleostomi</taxon>
        <taxon>Mammalia</taxon>
        <taxon>Eutheria</taxon>
        <taxon>Laurasiatheria</taxon>
        <taxon>Perissodactyla</taxon>
        <taxon>Rhinocerotidae</taxon>
        <taxon>Diceros</taxon>
    </lineage>
</organism>
<dbReference type="PANTHER" id="PTHR13487:SF3">
    <property type="entry name" value="REVERSION-INDUCING CYSTEINE-RICH PROTEIN WITH KAZAL MOTIFS"/>
    <property type="match status" value="1"/>
</dbReference>
<dbReference type="Proteomes" id="UP000551758">
    <property type="component" value="Unassembled WGS sequence"/>
</dbReference>
<gene>
    <name evidence="2" type="ORF">HPG69_018201</name>
</gene>
<proteinExistence type="predicted"/>
<evidence type="ECO:0000259" key="1">
    <source>
        <dbReference type="Pfam" id="PF23298"/>
    </source>
</evidence>
<sequence>MNDMKLWEKGSIKMPFINIPVLDIKKCQPEMWKAIACSLQIKPCHSKFPGKCYLQIRLQIRGHQNKFPEDHTAGHICELLSPTDDLECCIPLDTHLRPSTLGNIVEGVTHPCNPSCSPTSELCEVNRRGCPSGDPCLPYSCVQ</sequence>
<dbReference type="InterPro" id="IPR039016">
    <property type="entry name" value="RECK"/>
</dbReference>
<dbReference type="PANTHER" id="PTHR13487">
    <property type="entry name" value="SERINE PROTEASE INHIBITOR"/>
    <property type="match status" value="1"/>
</dbReference>
<comment type="caution">
    <text evidence="2">The sequence shown here is derived from an EMBL/GenBank/DDBJ whole genome shotgun (WGS) entry which is preliminary data.</text>
</comment>
<feature type="non-terminal residue" evidence="2">
    <location>
        <position position="1"/>
    </location>
</feature>
<dbReference type="GO" id="GO:0002040">
    <property type="term" value="P:sprouting angiogenesis"/>
    <property type="evidence" value="ECO:0007669"/>
    <property type="project" value="TreeGrafter"/>
</dbReference>
<evidence type="ECO:0000313" key="3">
    <source>
        <dbReference type="Proteomes" id="UP000551758"/>
    </source>
</evidence>
<protein>
    <recommendedName>
        <fullName evidence="1">Reversion-inducing cysteine-rich protein with Kazal frizzled-like domain-containing protein</fullName>
    </recommendedName>
</protein>
<keyword evidence="3" id="KW-1185">Reference proteome</keyword>
<dbReference type="GO" id="GO:0005886">
    <property type="term" value="C:plasma membrane"/>
    <property type="evidence" value="ECO:0007669"/>
    <property type="project" value="TreeGrafter"/>
</dbReference>
<dbReference type="GO" id="GO:0001955">
    <property type="term" value="P:blood vessel maturation"/>
    <property type="evidence" value="ECO:0007669"/>
    <property type="project" value="TreeGrafter"/>
</dbReference>
<dbReference type="InterPro" id="IPR056979">
    <property type="entry name" value="FZ_RECK"/>
</dbReference>
<dbReference type="AlphaFoldDB" id="A0A7J7FM33"/>
<dbReference type="GO" id="GO:0008191">
    <property type="term" value="F:metalloendopeptidase inhibitor activity"/>
    <property type="evidence" value="ECO:0007669"/>
    <property type="project" value="InterPro"/>
</dbReference>
<feature type="domain" description="Reversion-inducing cysteine-rich protein with Kazal frizzled-like" evidence="1">
    <location>
        <begin position="2"/>
        <end position="97"/>
    </location>
</feature>
<dbReference type="Pfam" id="PF23298">
    <property type="entry name" value="FZ_RECK"/>
    <property type="match status" value="1"/>
</dbReference>
<dbReference type="EMBL" id="JACDTQ010000154">
    <property type="protein sequence ID" value="KAF5929021.1"/>
    <property type="molecule type" value="Genomic_DNA"/>
</dbReference>
<evidence type="ECO:0000313" key="2">
    <source>
        <dbReference type="EMBL" id="KAF5929021.1"/>
    </source>
</evidence>
<dbReference type="GO" id="GO:0030198">
    <property type="term" value="P:extracellular matrix organization"/>
    <property type="evidence" value="ECO:0007669"/>
    <property type="project" value="TreeGrafter"/>
</dbReference>
<accession>A0A7J7FM33</accession>
<reference evidence="2 3" key="1">
    <citation type="journal article" date="2020" name="Mol. Biol. Evol.">
        <title>Interspecific Gene Flow and the Evolution of Specialization in Black and White Rhinoceros.</title>
        <authorList>
            <person name="Moodley Y."/>
            <person name="Westbury M.V."/>
            <person name="Russo I.M."/>
            <person name="Gopalakrishnan S."/>
            <person name="Rakotoarivelo A."/>
            <person name="Olsen R.A."/>
            <person name="Prost S."/>
            <person name="Tunstall T."/>
            <person name="Ryder O.A."/>
            <person name="Dalen L."/>
            <person name="Bruford M.W."/>
        </authorList>
    </citation>
    <scope>NUCLEOTIDE SEQUENCE [LARGE SCALE GENOMIC DNA]</scope>
    <source>
        <strain evidence="2">SBR-YM</strain>
        <tissue evidence="2">Skin</tissue>
    </source>
</reference>
<name>A0A7J7FM33_DICBM</name>